<keyword evidence="2" id="KW-0472">Membrane</keyword>
<evidence type="ECO:0000256" key="2">
    <source>
        <dbReference type="SAM" id="Phobius"/>
    </source>
</evidence>
<evidence type="ECO:0000313" key="4">
    <source>
        <dbReference type="EMBL" id="CAA9257112.1"/>
    </source>
</evidence>
<protein>
    <recommendedName>
        <fullName evidence="3">Peptidase MA-like domain-containing protein</fullName>
    </recommendedName>
</protein>
<gene>
    <name evidence="4" type="ORF">AVDCRST_MAG77-2484</name>
</gene>
<organism evidence="4">
    <name type="scientific">uncultured Chloroflexota bacterium</name>
    <dbReference type="NCBI Taxonomy" id="166587"/>
    <lineage>
        <taxon>Bacteria</taxon>
        <taxon>Bacillati</taxon>
        <taxon>Chloroflexota</taxon>
        <taxon>environmental samples</taxon>
    </lineage>
</organism>
<dbReference type="EMBL" id="CADCTC010000144">
    <property type="protein sequence ID" value="CAA9257112.1"/>
    <property type="molecule type" value="Genomic_DNA"/>
</dbReference>
<reference evidence="4" key="1">
    <citation type="submission" date="2020-02" db="EMBL/GenBank/DDBJ databases">
        <authorList>
            <person name="Meier V. D."/>
        </authorList>
    </citation>
    <scope>NUCLEOTIDE SEQUENCE</scope>
    <source>
        <strain evidence="4">AVDCRST_MAG77</strain>
    </source>
</reference>
<keyword evidence="2" id="KW-0812">Transmembrane</keyword>
<evidence type="ECO:0000259" key="3">
    <source>
        <dbReference type="Pfam" id="PF13485"/>
    </source>
</evidence>
<feature type="compositionally biased region" description="Polar residues" evidence="1">
    <location>
        <begin position="423"/>
        <end position="432"/>
    </location>
</feature>
<feature type="region of interest" description="Disordered" evidence="1">
    <location>
        <begin position="421"/>
        <end position="440"/>
    </location>
</feature>
<keyword evidence="2" id="KW-1133">Transmembrane helix</keyword>
<evidence type="ECO:0000256" key="1">
    <source>
        <dbReference type="SAM" id="MobiDB-lite"/>
    </source>
</evidence>
<accession>A0A6J4IQH4</accession>
<proteinExistence type="predicted"/>
<name>A0A6J4IQH4_9CHLR</name>
<dbReference type="InterPro" id="IPR039568">
    <property type="entry name" value="Peptidase_MA-like_dom"/>
</dbReference>
<sequence>MGHAWQWTRRGATRRGSGLTAQAVRLAQMPARVLALLTLIGALCLGVSPVAAQGTGVTGSTAGAGATSGSGAPSGAMSANGIEVLESVAQAAFGTETREVRFLLRARSESATDRIKTVTLLYQVDGSPVENTAQPNYQPGGTVSAVYIWRVAGVLLPGSDVAYRWQIETEGGRKLTSSSQTVAFTDARFTWRDSQADQVVVYWHSPDAQTGTSLADEAKKVQAKLRTDYGLTLDKPVRVYAYTRQQDYMSALASGARQVEGAMTVGTDRIFLLAPGGTTGMTNATQALRHELPAAVFAQKTDNPYGPPPRWLSQGFGLFMAGETISEQNYKALGQLAQNNRLLPLRTLNGNFPTSDRDRSLAYVQSLSVVNWMYDTYGPEKVKALLAAFKEGSTVEDAVKKGLGVSFDQFETRWKNAVKNGSAAKSASQNGARASGEAAQTGDGGLMDRFFGPTIAYWRGILGPSAPAVIIGVTAVVVLGIVAVIGGTIFSAVRGARSED</sequence>
<feature type="transmembrane region" description="Helical" evidence="2">
    <location>
        <begin position="469"/>
        <end position="493"/>
    </location>
</feature>
<dbReference type="AlphaFoldDB" id="A0A6J4IQH4"/>
<dbReference type="Pfam" id="PF13485">
    <property type="entry name" value="Peptidase_MA_2"/>
    <property type="match status" value="1"/>
</dbReference>
<feature type="domain" description="Peptidase MA-like" evidence="3">
    <location>
        <begin position="219"/>
        <end position="420"/>
    </location>
</feature>